<dbReference type="Proteomes" id="UP000607653">
    <property type="component" value="Unassembled WGS sequence"/>
</dbReference>
<dbReference type="AlphaFoldDB" id="A0A822XEH6"/>
<name>A0A822XEH6_NELNU</name>
<keyword evidence="3" id="KW-1185">Reference proteome</keyword>
<gene>
    <name evidence="2" type="ORF">HUJ06_019516</name>
</gene>
<organism evidence="2 3">
    <name type="scientific">Nelumbo nucifera</name>
    <name type="common">Sacred lotus</name>
    <dbReference type="NCBI Taxonomy" id="4432"/>
    <lineage>
        <taxon>Eukaryota</taxon>
        <taxon>Viridiplantae</taxon>
        <taxon>Streptophyta</taxon>
        <taxon>Embryophyta</taxon>
        <taxon>Tracheophyta</taxon>
        <taxon>Spermatophyta</taxon>
        <taxon>Magnoliopsida</taxon>
        <taxon>Proteales</taxon>
        <taxon>Nelumbonaceae</taxon>
        <taxon>Nelumbo</taxon>
    </lineage>
</organism>
<accession>A0A822XEH6</accession>
<feature type="signal peptide" evidence="1">
    <location>
        <begin position="1"/>
        <end position="18"/>
    </location>
</feature>
<sequence length="38" mass="4059">MKIYFSLVTSVLAASAVAFTSPVDPNIAFHPSSKQVSF</sequence>
<feature type="chain" id="PRO_5033015736" evidence="1">
    <location>
        <begin position="19"/>
        <end position="38"/>
    </location>
</feature>
<dbReference type="EMBL" id="DUZY01000001">
    <property type="protein sequence ID" value="DAD18053.1"/>
    <property type="molecule type" value="Genomic_DNA"/>
</dbReference>
<reference evidence="2 3" key="1">
    <citation type="journal article" date="2020" name="Mol. Biol. Evol.">
        <title>Distinct Expression and Methylation Patterns for Genes with Different Fates following a Single Whole-Genome Duplication in Flowering Plants.</title>
        <authorList>
            <person name="Shi T."/>
            <person name="Rahmani R.S."/>
            <person name="Gugger P.F."/>
            <person name="Wang M."/>
            <person name="Li H."/>
            <person name="Zhang Y."/>
            <person name="Li Z."/>
            <person name="Wang Q."/>
            <person name="Van de Peer Y."/>
            <person name="Marchal K."/>
            <person name="Chen J."/>
        </authorList>
    </citation>
    <scope>NUCLEOTIDE SEQUENCE [LARGE SCALE GENOMIC DNA]</scope>
    <source>
        <tissue evidence="2">Leaf</tissue>
    </source>
</reference>
<protein>
    <submittedName>
        <fullName evidence="2">Uncharacterized protein</fullName>
    </submittedName>
</protein>
<evidence type="ECO:0000256" key="1">
    <source>
        <dbReference type="SAM" id="SignalP"/>
    </source>
</evidence>
<keyword evidence="1" id="KW-0732">Signal</keyword>
<evidence type="ECO:0000313" key="2">
    <source>
        <dbReference type="EMBL" id="DAD18053.1"/>
    </source>
</evidence>
<proteinExistence type="predicted"/>
<evidence type="ECO:0000313" key="3">
    <source>
        <dbReference type="Proteomes" id="UP000607653"/>
    </source>
</evidence>
<comment type="caution">
    <text evidence="2">The sequence shown here is derived from an EMBL/GenBank/DDBJ whole genome shotgun (WGS) entry which is preliminary data.</text>
</comment>